<comment type="similarity">
    <text evidence="1">Belongs to the ATP-dependent AMP-binding enzyme family.</text>
</comment>
<dbReference type="CDD" id="cd04433">
    <property type="entry name" value="AFD_class_I"/>
    <property type="match status" value="1"/>
</dbReference>
<dbReference type="EMBL" id="JTJZ01000022">
    <property type="protein sequence ID" value="KHS50869.1"/>
    <property type="molecule type" value="Genomic_DNA"/>
</dbReference>
<dbReference type="RefSeq" id="WP_039211606.1">
    <property type="nucleotide sequence ID" value="NZ_JTJZ01000022.1"/>
</dbReference>
<dbReference type="InterPro" id="IPR045851">
    <property type="entry name" value="AMP-bd_C_sf"/>
</dbReference>
<dbReference type="PANTHER" id="PTHR43201:SF5">
    <property type="entry name" value="MEDIUM-CHAIN ACYL-COA LIGASE ACSF2, MITOCHONDRIAL"/>
    <property type="match status" value="1"/>
</dbReference>
<feature type="domain" description="AMP-dependent synthetase/ligase" evidence="4">
    <location>
        <begin position="100"/>
        <end position="383"/>
    </location>
</feature>
<dbReference type="InterPro" id="IPR000873">
    <property type="entry name" value="AMP-dep_synth/lig_dom"/>
</dbReference>
<dbReference type="GO" id="GO:0006631">
    <property type="term" value="P:fatty acid metabolic process"/>
    <property type="evidence" value="ECO:0007669"/>
    <property type="project" value="TreeGrafter"/>
</dbReference>
<comment type="caution">
    <text evidence="5">The sequence shown here is derived from an EMBL/GenBank/DDBJ whole genome shotgun (WGS) entry which is preliminary data.</text>
</comment>
<dbReference type="PANTHER" id="PTHR43201">
    <property type="entry name" value="ACYL-COA SYNTHETASE"/>
    <property type="match status" value="1"/>
</dbReference>
<dbReference type="Gene3D" id="3.40.50.12780">
    <property type="entry name" value="N-terminal domain of ligase-like"/>
    <property type="match status" value="1"/>
</dbReference>
<dbReference type="Pfam" id="PF00501">
    <property type="entry name" value="AMP-binding"/>
    <property type="match status" value="1"/>
</dbReference>
<sequence length="546" mass="57025">MPITSRILEVAATHPDQLAIVGGPSAGPAAGESAEPAEGTRTPRSLTYAELVADSRTMFAAVEALHDDQSDPPIPAPETHGIPITAVSLTSAFETSRIIAGLAGFRAVSATIDPRWPLDHQVGVITTTGIGLVISDSTQLAEALAAAGWTGTVITAADFRAREAAIDPADTAPPSVREASEPFLMLFSSGTTSNPKAFIKTRQQYRDNVAVSSAHLEPFAGVASLAPGPVSYSLTLYAVIESLATGGSVHVADDFDPFTMGSRIADEAITRVVAVPAVVKALADAARRSPENFRGLDLVVTGGANLPASIRSALAEVLPDTRLISYYGAAEIGFIGDSRDGDGTWISIYDSIGVEVRDEADARLPDGEIGTVWIRAAACSDGYVTGTTDAQLRRPDGWATVGDQGRIENGLLQLAGRAGDIAITGGHKVSLPEVERAFDEYDREDPRSGPGRLGEVCAIALPDDGLGSIVALVIESGALGSGSHAGDGESTAPDKAALLDHARAELAPQFVPRRFYSLDRLPRTVGGKIRRHETVDLVMSGKAQRL</sequence>
<dbReference type="STRING" id="1703.BLSMQ_0094"/>
<evidence type="ECO:0000259" key="4">
    <source>
        <dbReference type="Pfam" id="PF00501"/>
    </source>
</evidence>
<evidence type="ECO:0000256" key="1">
    <source>
        <dbReference type="ARBA" id="ARBA00006432"/>
    </source>
</evidence>
<dbReference type="AlphaFoldDB" id="A0A0B9AJF8"/>
<dbReference type="GO" id="GO:0031956">
    <property type="term" value="F:medium-chain fatty acid-CoA ligase activity"/>
    <property type="evidence" value="ECO:0007669"/>
    <property type="project" value="TreeGrafter"/>
</dbReference>
<feature type="compositionally biased region" description="Low complexity" evidence="3">
    <location>
        <begin position="22"/>
        <end position="39"/>
    </location>
</feature>
<reference evidence="5 6" key="1">
    <citation type="submission" date="2014-11" db="EMBL/GenBank/DDBJ databases">
        <title>Draft Genome Sequence of Brevibacterium linens AE038-8.</title>
        <authorList>
            <person name="Maizel D."/>
            <person name="Utturkar S.M."/>
            <person name="Brown S.D."/>
            <person name="Ferrero M."/>
            <person name="Rosen B.P."/>
        </authorList>
    </citation>
    <scope>NUCLEOTIDE SEQUENCE [LARGE SCALE GENOMIC DNA]</scope>
    <source>
        <strain evidence="5 6">AE038-8</strain>
    </source>
</reference>
<evidence type="ECO:0000313" key="5">
    <source>
        <dbReference type="EMBL" id="KHS50869.1"/>
    </source>
</evidence>
<gene>
    <name evidence="5" type="ORF">AE0388_2941</name>
</gene>
<keyword evidence="2 5" id="KW-0436">Ligase</keyword>
<protein>
    <submittedName>
        <fullName evidence="5">AMP-dependent synthetase and ligase</fullName>
    </submittedName>
</protein>
<evidence type="ECO:0000256" key="2">
    <source>
        <dbReference type="ARBA" id="ARBA00022598"/>
    </source>
</evidence>
<name>A0A0B9AJF8_BRELN</name>
<evidence type="ECO:0000256" key="3">
    <source>
        <dbReference type="SAM" id="MobiDB-lite"/>
    </source>
</evidence>
<dbReference type="PATRIC" id="fig|1703.6.peg.2888"/>
<organism evidence="5 6">
    <name type="scientific">Brevibacterium linens</name>
    <dbReference type="NCBI Taxonomy" id="1703"/>
    <lineage>
        <taxon>Bacteria</taxon>
        <taxon>Bacillati</taxon>
        <taxon>Actinomycetota</taxon>
        <taxon>Actinomycetes</taxon>
        <taxon>Micrococcales</taxon>
        <taxon>Brevibacteriaceae</taxon>
        <taxon>Brevibacterium</taxon>
    </lineage>
</organism>
<evidence type="ECO:0000313" key="6">
    <source>
        <dbReference type="Proteomes" id="UP000031488"/>
    </source>
</evidence>
<dbReference type="SUPFAM" id="SSF56801">
    <property type="entry name" value="Acetyl-CoA synthetase-like"/>
    <property type="match status" value="1"/>
</dbReference>
<accession>A0A0B9AJF8</accession>
<proteinExistence type="inferred from homology"/>
<keyword evidence="6" id="KW-1185">Reference proteome</keyword>
<dbReference type="InterPro" id="IPR020845">
    <property type="entry name" value="AMP-binding_CS"/>
</dbReference>
<dbReference type="InterPro" id="IPR042099">
    <property type="entry name" value="ANL_N_sf"/>
</dbReference>
<dbReference type="Gene3D" id="3.30.300.30">
    <property type="match status" value="1"/>
</dbReference>
<dbReference type="OrthoDB" id="5240965at2"/>
<dbReference type="PROSITE" id="PS00455">
    <property type="entry name" value="AMP_BINDING"/>
    <property type="match status" value="1"/>
</dbReference>
<dbReference type="Proteomes" id="UP000031488">
    <property type="component" value="Unassembled WGS sequence"/>
</dbReference>
<feature type="region of interest" description="Disordered" evidence="3">
    <location>
        <begin position="22"/>
        <end position="43"/>
    </location>
</feature>